<evidence type="ECO:0000256" key="5">
    <source>
        <dbReference type="ARBA" id="ARBA00022737"/>
    </source>
</evidence>
<dbReference type="Pfam" id="PF07244">
    <property type="entry name" value="POTRA"/>
    <property type="match status" value="5"/>
</dbReference>
<dbReference type="InterPro" id="IPR023707">
    <property type="entry name" value="OM_assembly_BamA"/>
</dbReference>
<dbReference type="InterPro" id="IPR000184">
    <property type="entry name" value="Bac_surfAg_D15"/>
</dbReference>
<accession>A0A1J5SFR1</accession>
<feature type="domain" description="POTRA" evidence="8">
    <location>
        <begin position="266"/>
        <end position="344"/>
    </location>
</feature>
<proteinExistence type="inferred from homology"/>
<keyword evidence="6" id="KW-0472">Membrane</keyword>
<keyword evidence="3" id="KW-0812">Transmembrane</keyword>
<dbReference type="InterPro" id="IPR010827">
    <property type="entry name" value="BamA/TamA_POTRA"/>
</dbReference>
<comment type="caution">
    <text evidence="9">The sequence shown here is derived from an EMBL/GenBank/DDBJ whole genome shotgun (WGS) entry which is preliminary data.</text>
</comment>
<dbReference type="InterPro" id="IPR034746">
    <property type="entry name" value="POTRA"/>
</dbReference>
<dbReference type="GO" id="GO:0071709">
    <property type="term" value="P:membrane assembly"/>
    <property type="evidence" value="ECO:0007669"/>
    <property type="project" value="InterPro"/>
</dbReference>
<dbReference type="InterPro" id="IPR039910">
    <property type="entry name" value="D15-like"/>
</dbReference>
<comment type="subcellular location">
    <subcellularLocation>
        <location evidence="1">Membrane</location>
    </subcellularLocation>
</comment>
<dbReference type="GO" id="GO:0019867">
    <property type="term" value="C:outer membrane"/>
    <property type="evidence" value="ECO:0007669"/>
    <property type="project" value="InterPro"/>
</dbReference>
<keyword evidence="7" id="KW-0998">Cell outer membrane</keyword>
<organism evidence="9">
    <name type="scientific">mine drainage metagenome</name>
    <dbReference type="NCBI Taxonomy" id="410659"/>
    <lineage>
        <taxon>unclassified sequences</taxon>
        <taxon>metagenomes</taxon>
        <taxon>ecological metagenomes</taxon>
    </lineage>
</organism>
<dbReference type="Gene3D" id="2.40.160.50">
    <property type="entry name" value="membrane protein fhac: a member of the omp85/tpsb transporter family"/>
    <property type="match status" value="1"/>
</dbReference>
<dbReference type="PROSITE" id="PS51779">
    <property type="entry name" value="POTRA"/>
    <property type="match status" value="5"/>
</dbReference>
<reference evidence="9" key="1">
    <citation type="submission" date="2016-10" db="EMBL/GenBank/DDBJ databases">
        <title>Sequence of Gallionella enrichment culture.</title>
        <authorList>
            <person name="Poehlein A."/>
            <person name="Muehling M."/>
            <person name="Daniel R."/>
        </authorList>
    </citation>
    <scope>NUCLEOTIDE SEQUENCE</scope>
</reference>
<evidence type="ECO:0000256" key="3">
    <source>
        <dbReference type="ARBA" id="ARBA00022692"/>
    </source>
</evidence>
<evidence type="ECO:0000256" key="1">
    <source>
        <dbReference type="ARBA" id="ARBA00004370"/>
    </source>
</evidence>
<gene>
    <name evidence="9" type="primary">bamA_6</name>
    <name evidence="9" type="ORF">GALL_147990</name>
</gene>
<dbReference type="NCBIfam" id="TIGR03303">
    <property type="entry name" value="OM_YaeT"/>
    <property type="match status" value="1"/>
</dbReference>
<evidence type="ECO:0000259" key="8">
    <source>
        <dbReference type="PROSITE" id="PS51779"/>
    </source>
</evidence>
<evidence type="ECO:0000256" key="4">
    <source>
        <dbReference type="ARBA" id="ARBA00022729"/>
    </source>
</evidence>
<keyword evidence="2" id="KW-1134">Transmembrane beta strand</keyword>
<evidence type="ECO:0000256" key="6">
    <source>
        <dbReference type="ARBA" id="ARBA00023136"/>
    </source>
</evidence>
<dbReference type="EMBL" id="MLJW01000069">
    <property type="protein sequence ID" value="OIR03021.1"/>
    <property type="molecule type" value="Genomic_DNA"/>
</dbReference>
<evidence type="ECO:0000256" key="7">
    <source>
        <dbReference type="ARBA" id="ARBA00023237"/>
    </source>
</evidence>
<dbReference type="HAMAP" id="MF_01430">
    <property type="entry name" value="OM_assembly_BamA"/>
    <property type="match status" value="1"/>
</dbReference>
<feature type="domain" description="POTRA" evidence="8">
    <location>
        <begin position="24"/>
        <end position="91"/>
    </location>
</feature>
<dbReference type="FunFam" id="3.10.20.310:FF:000002">
    <property type="entry name" value="Outer membrane protein assembly factor BamA"/>
    <property type="match status" value="1"/>
</dbReference>
<dbReference type="PIRSF" id="PIRSF006076">
    <property type="entry name" value="OM_assembly_OMP85"/>
    <property type="match status" value="1"/>
</dbReference>
<feature type="domain" description="POTRA" evidence="8">
    <location>
        <begin position="175"/>
        <end position="263"/>
    </location>
</feature>
<dbReference type="PANTHER" id="PTHR12815:SF23">
    <property type="entry name" value="OUTER MEMBRANE PROTEIN ASSEMBLY FACTOR BAMA"/>
    <property type="match status" value="1"/>
</dbReference>
<protein>
    <submittedName>
        <fullName evidence="9">Outer membrane protein assembly factor BamA</fullName>
    </submittedName>
</protein>
<feature type="domain" description="POTRA" evidence="8">
    <location>
        <begin position="92"/>
        <end position="172"/>
    </location>
</feature>
<feature type="domain" description="POTRA" evidence="8">
    <location>
        <begin position="347"/>
        <end position="421"/>
    </location>
</feature>
<evidence type="ECO:0000256" key="2">
    <source>
        <dbReference type="ARBA" id="ARBA00022452"/>
    </source>
</evidence>
<keyword evidence="4" id="KW-0732">Signal</keyword>
<sequence>MNKNLIAGLVAALFASSASAFAPFVVKDIRVEGIQRTEAGTVFSYLPVKVGETMNDDKAAQAIKALFATGFFKDVRLEIDNGVLVVVVEERPAIASVTFTGLKAFEKEQITKGLADVGLAESRIFDRSLVDKAEQELKRQYLTRGYYGVQVTTTITPLERNRVGINFAVDEGEIAKIKEINIVGAHAFKEKDLQDLFVLRTPGWLTWYTKNDQYSKQKLAGDLETLRSYYLNRGYLEFNIDSTQVTISPDKQDIYITVNITEGAQYQVSSIKLAGKLLLPEAELKKLVTIKPGDIFSREKLTETTKQISERLGNEGYAFANVNAAPEIDKNKRQVAFTIFIDPGRRVYVRHINIAGNTRTRDEVIRREMRQMEASWYDGKEINRSRTRVDRLGYFDDVTVETPAVPATNDQVDVDFKVKEKPTGSVMVGAGFSSSEKLVLSGSLQQQNLFGSGKDVGIQLSTSKINSVYSFSYTDPYYTIDGISRGFDLYQRKSNTSTLVVGAYNSKSLGGGVRYGVPVTEDDSVTFGLSGDVTDIGVDSNSPLQFQQYVNDFGSSNTTLLGTIGWAKDTVDSRFYPTKGSVNRAIAEIGLPGGSLHYYRATLQHQQFIPVFSGKSTLSVNAEYGLANGYGGRALPFFKNYYAGGIGSVRGYDTSSLGPIDPVTGTRLGGNRRLIGNAEWLLPMPGMGLDKSVRLGVFVDGGQVWGSGQKISLGDLRYSAGVSLVWSSPMGPLKFSFADPLNKKPEDNIQRLQFQMGTVF</sequence>
<evidence type="ECO:0000313" key="9">
    <source>
        <dbReference type="EMBL" id="OIR03021.1"/>
    </source>
</evidence>
<dbReference type="Pfam" id="PF01103">
    <property type="entry name" value="Omp85"/>
    <property type="match status" value="1"/>
</dbReference>
<dbReference type="Gene3D" id="3.10.20.310">
    <property type="entry name" value="membrane protein fhac"/>
    <property type="match status" value="5"/>
</dbReference>
<name>A0A1J5SFR1_9ZZZZ</name>
<keyword evidence="5" id="KW-0677">Repeat</keyword>
<dbReference type="AlphaFoldDB" id="A0A1J5SFR1"/>
<dbReference type="PANTHER" id="PTHR12815">
    <property type="entry name" value="SORTING AND ASSEMBLY MACHINERY SAMM50 PROTEIN FAMILY MEMBER"/>
    <property type="match status" value="1"/>
</dbReference>